<sequence>MHPRACGPNAISPCTSRRGRLRGPGASFLTDALLPEHDAMSPRLWRTPNVNDTSNRRKLREDRGYIGRGCEGCAPLVRPSL</sequence>
<dbReference type="Gramene" id="OPUNC03G10150.1">
    <property type="protein sequence ID" value="OPUNC03G10150.1"/>
    <property type="gene ID" value="OPUNC03G10150"/>
</dbReference>
<name>A0A0E0KB96_ORYPU</name>
<keyword evidence="2" id="KW-1185">Reference proteome</keyword>
<accession>A0A0E0KB96</accession>
<proteinExistence type="predicted"/>
<dbReference type="HOGENOM" id="CLU_2577985_0_0_1"/>
<protein>
    <submittedName>
        <fullName evidence="1">Uncharacterized protein</fullName>
    </submittedName>
</protein>
<dbReference type="Proteomes" id="UP000026962">
    <property type="component" value="Chromosome 3"/>
</dbReference>
<dbReference type="EnsemblPlants" id="OPUNC03G10150.1">
    <property type="protein sequence ID" value="OPUNC03G10150.1"/>
    <property type="gene ID" value="OPUNC03G10150"/>
</dbReference>
<dbReference type="AlphaFoldDB" id="A0A0E0KB96"/>
<reference evidence="1" key="1">
    <citation type="submission" date="2015-04" db="UniProtKB">
        <authorList>
            <consortium name="EnsemblPlants"/>
        </authorList>
    </citation>
    <scope>IDENTIFICATION</scope>
</reference>
<organism evidence="1">
    <name type="scientific">Oryza punctata</name>
    <name type="common">Red rice</name>
    <dbReference type="NCBI Taxonomy" id="4537"/>
    <lineage>
        <taxon>Eukaryota</taxon>
        <taxon>Viridiplantae</taxon>
        <taxon>Streptophyta</taxon>
        <taxon>Embryophyta</taxon>
        <taxon>Tracheophyta</taxon>
        <taxon>Spermatophyta</taxon>
        <taxon>Magnoliopsida</taxon>
        <taxon>Liliopsida</taxon>
        <taxon>Poales</taxon>
        <taxon>Poaceae</taxon>
        <taxon>BOP clade</taxon>
        <taxon>Oryzoideae</taxon>
        <taxon>Oryzeae</taxon>
        <taxon>Oryzinae</taxon>
        <taxon>Oryza</taxon>
    </lineage>
</organism>
<evidence type="ECO:0000313" key="1">
    <source>
        <dbReference type="EnsemblPlants" id="OPUNC03G10150.1"/>
    </source>
</evidence>
<reference evidence="1" key="2">
    <citation type="submission" date="2018-05" db="EMBL/GenBank/DDBJ databases">
        <title>OpunRS2 (Oryza punctata Reference Sequence Version 2).</title>
        <authorList>
            <person name="Zhang J."/>
            <person name="Kudrna D."/>
            <person name="Lee S."/>
            <person name="Talag J."/>
            <person name="Welchert J."/>
            <person name="Wing R.A."/>
        </authorList>
    </citation>
    <scope>NUCLEOTIDE SEQUENCE [LARGE SCALE GENOMIC DNA]</scope>
</reference>
<evidence type="ECO:0000313" key="2">
    <source>
        <dbReference type="Proteomes" id="UP000026962"/>
    </source>
</evidence>